<dbReference type="AlphaFoldDB" id="A0A4U0N7Q3"/>
<protein>
    <recommendedName>
        <fullName evidence="4">Transposase (putative) YhgA-like domain-containing protein</fullName>
    </recommendedName>
</protein>
<name>A0A4U0N7Q3_9SPHI</name>
<evidence type="ECO:0008006" key="4">
    <source>
        <dbReference type="Google" id="ProtNLM"/>
    </source>
</evidence>
<keyword evidence="1" id="KW-0175">Coiled coil</keyword>
<evidence type="ECO:0000313" key="2">
    <source>
        <dbReference type="EMBL" id="TJZ49422.1"/>
    </source>
</evidence>
<feature type="coiled-coil region" evidence="1">
    <location>
        <begin position="260"/>
        <end position="289"/>
    </location>
</feature>
<evidence type="ECO:0000256" key="1">
    <source>
        <dbReference type="SAM" id="Coils"/>
    </source>
</evidence>
<gene>
    <name evidence="2" type="ORF">FAZ15_22255</name>
</gene>
<evidence type="ECO:0000313" key="3">
    <source>
        <dbReference type="Proteomes" id="UP000306808"/>
    </source>
</evidence>
<accession>A0A4U0N7Q3</accession>
<dbReference type="RefSeq" id="WP_136903573.1">
    <property type="nucleotide sequence ID" value="NZ_SUME01000018.1"/>
</dbReference>
<sequence length="316" mass="36641">MSRRSRRIDDPLWKSIIEQTFVHFLSFFFPDADDIFDLNRECEYLDKEFESLFPPEPNNKGVRYVDKLVKVYLHDGSEQFVLCHIEVQSSKGTGDLAQRMFEYFYKISDKYKVPVTALAILADGNKSYRPEIYVQEFMGTSLSYRFNSYKILDQDETVLRADSNPFAVVVLTALMAILHRNVTDEELKEIKHDLYEEMIKREMSKDTRQGIYDFLARYVSFQKPEMFINFEKEVETKLGRNTTMGTREYLLEKAKNEGKAVERANAVKLLQEERAKAEAEKLAEKLDSALEFKKLGVPDADIAKALGLSVDQVKAL</sequence>
<reference evidence="2 3" key="1">
    <citation type="submission" date="2019-04" db="EMBL/GenBank/DDBJ databases">
        <title>Sphingobacterium olei sp. nov., isolated from oil-contaminated soil.</title>
        <authorList>
            <person name="Liu B."/>
        </authorList>
    </citation>
    <scope>NUCLEOTIDE SEQUENCE [LARGE SCALE GENOMIC DNA]</scope>
    <source>
        <strain evidence="2 3">HAL-9</strain>
    </source>
</reference>
<organism evidence="2 3">
    <name type="scientific">Sphingobacterium olei</name>
    <dbReference type="NCBI Taxonomy" id="2571155"/>
    <lineage>
        <taxon>Bacteria</taxon>
        <taxon>Pseudomonadati</taxon>
        <taxon>Bacteroidota</taxon>
        <taxon>Sphingobacteriia</taxon>
        <taxon>Sphingobacteriales</taxon>
        <taxon>Sphingobacteriaceae</taxon>
        <taxon>Sphingobacterium</taxon>
    </lineage>
</organism>
<dbReference type="Proteomes" id="UP000306808">
    <property type="component" value="Unassembled WGS sequence"/>
</dbReference>
<proteinExistence type="predicted"/>
<keyword evidence="3" id="KW-1185">Reference proteome</keyword>
<dbReference type="EMBL" id="SUME01000018">
    <property type="protein sequence ID" value="TJZ49422.1"/>
    <property type="molecule type" value="Genomic_DNA"/>
</dbReference>
<dbReference type="OrthoDB" id="944318at2"/>
<comment type="caution">
    <text evidence="2">The sequence shown here is derived from an EMBL/GenBank/DDBJ whole genome shotgun (WGS) entry which is preliminary data.</text>
</comment>